<evidence type="ECO:0000256" key="6">
    <source>
        <dbReference type="ARBA" id="ARBA00023242"/>
    </source>
</evidence>
<dbReference type="Pfam" id="PF10491">
    <property type="entry name" value="Nrf1_DNA-bind"/>
    <property type="match status" value="1"/>
</dbReference>
<evidence type="ECO:0000256" key="5">
    <source>
        <dbReference type="ARBA" id="ARBA00023163"/>
    </source>
</evidence>
<evidence type="ECO:0000256" key="3">
    <source>
        <dbReference type="ARBA" id="ARBA00023015"/>
    </source>
</evidence>
<dbReference type="GO" id="GO:0006357">
    <property type="term" value="P:regulation of transcription by RNA polymerase II"/>
    <property type="evidence" value="ECO:0007669"/>
    <property type="project" value="InterPro"/>
</dbReference>
<reference evidence="10" key="1">
    <citation type="submission" date="2025-08" db="UniProtKB">
        <authorList>
            <consortium name="RefSeq"/>
        </authorList>
    </citation>
    <scope>IDENTIFICATION</scope>
    <source>
        <strain evidence="10">Mau12</strain>
        <tissue evidence="10">Whole Body</tissue>
    </source>
</reference>
<dbReference type="GeneID" id="117146188"/>
<evidence type="ECO:0000259" key="8">
    <source>
        <dbReference type="Pfam" id="PF10491"/>
    </source>
</evidence>
<dbReference type="PANTHER" id="PTHR20338">
    <property type="entry name" value="NUCLEAR RESPIRATORY FACTOR 1"/>
    <property type="match status" value="1"/>
</dbReference>
<protein>
    <submittedName>
        <fullName evidence="10">Uncharacterized protein LOC117146188 isoform X1</fullName>
    </submittedName>
</protein>
<dbReference type="InterPro" id="IPR039142">
    <property type="entry name" value="NRF1/Ewg"/>
</dbReference>
<organism evidence="9 10">
    <name type="scientific">Drosophila mauritiana</name>
    <name type="common">Fruit fly</name>
    <dbReference type="NCBI Taxonomy" id="7226"/>
    <lineage>
        <taxon>Eukaryota</taxon>
        <taxon>Metazoa</taxon>
        <taxon>Ecdysozoa</taxon>
        <taxon>Arthropoda</taxon>
        <taxon>Hexapoda</taxon>
        <taxon>Insecta</taxon>
        <taxon>Pterygota</taxon>
        <taxon>Neoptera</taxon>
        <taxon>Endopterygota</taxon>
        <taxon>Diptera</taxon>
        <taxon>Brachycera</taxon>
        <taxon>Muscomorpha</taxon>
        <taxon>Ephydroidea</taxon>
        <taxon>Drosophilidae</taxon>
        <taxon>Drosophila</taxon>
        <taxon>Sophophora</taxon>
    </lineage>
</organism>
<keyword evidence="3" id="KW-0805">Transcription regulation</keyword>
<feature type="compositionally biased region" description="Polar residues" evidence="7">
    <location>
        <begin position="598"/>
        <end position="614"/>
    </location>
</feature>
<dbReference type="AlphaFoldDB" id="A0A6P8KFJ4"/>
<accession>A0A6P8KFJ4</accession>
<feature type="compositionally biased region" description="Polar residues" evidence="7">
    <location>
        <begin position="273"/>
        <end position="284"/>
    </location>
</feature>
<dbReference type="GO" id="GO:0005634">
    <property type="term" value="C:nucleus"/>
    <property type="evidence" value="ECO:0007669"/>
    <property type="project" value="UniProtKB-SubCell"/>
</dbReference>
<feature type="region of interest" description="Disordered" evidence="7">
    <location>
        <begin position="261"/>
        <end position="298"/>
    </location>
</feature>
<evidence type="ECO:0000256" key="4">
    <source>
        <dbReference type="ARBA" id="ARBA00023125"/>
    </source>
</evidence>
<gene>
    <name evidence="10" type="primary">LOC117146188</name>
</gene>
<evidence type="ECO:0000256" key="7">
    <source>
        <dbReference type="SAM" id="MobiDB-lite"/>
    </source>
</evidence>
<proteinExistence type="inferred from homology"/>
<evidence type="ECO:0000313" key="10">
    <source>
        <dbReference type="RefSeq" id="XP_033168025.1"/>
    </source>
</evidence>
<comment type="subcellular location">
    <subcellularLocation>
        <location evidence="1">Nucleus</location>
    </subcellularLocation>
</comment>
<keyword evidence="4" id="KW-0238">DNA-binding</keyword>
<sequence length="635" mass="73043">MYCHTKSVSKLTMDEKDKAQHNMISNLPLLFANGYPTSLEKITESQLENFIPFMVQCSLGHINLPKKIDCSEPEWWPESAPFEIPLKKPKAFVGNWMEKMKEIVVICYQFHKSLFLLRFCNDLAAYEHASLRFINNYNSTTSLYDRRNNKLLVTFRNENMSYDRQQKNRKCLLLQKNNSSISENVQHMMVEPPPFDIYLCDNCDAELYSKEAILEHENICCMEDDVILCDSPEPDNKSDGKNEDIEQRNAFLLNFNLQPKSSDNSLSKEKQKTYSFSEETSTDTSNRKRRLPSRRNRTVHSFSRCSFIPISSPAGQQLLKSTKQTISMEYIAERQERLERFCYTPLINKSNTRQKYFEKKTNTTVHCTFKKSHEHNYHIYSFPRRQFVKRRDTTENFLFLNSPLIKQCRPISVRLKKISEHVMEEQNHTANTKLNIRLTRHNSLNSHWRISPTKEVVVDTIDLCSSDDDEQPEPTIGSPKRLGSDALTVIKHTHNSRKLPSSRAVEPSKCAPESESVVVDSSVKPLQQSLYIFSNYKANSVISRCTVDSIANHSLVGSLSTTNTFADSEGHRKEYNQENCNFSKNLVAITDWYAHSANSEKSTTNQTTESSTFDAISGAPPFNGTGRIISIDLTS</sequence>
<keyword evidence="5" id="KW-0804">Transcription</keyword>
<dbReference type="RefSeq" id="XP_033168025.1">
    <property type="nucleotide sequence ID" value="XM_033312134.1"/>
</dbReference>
<feature type="region of interest" description="Disordered" evidence="7">
    <location>
        <begin position="598"/>
        <end position="619"/>
    </location>
</feature>
<feature type="compositionally biased region" description="Basic residues" evidence="7">
    <location>
        <begin position="287"/>
        <end position="298"/>
    </location>
</feature>
<evidence type="ECO:0000313" key="9">
    <source>
        <dbReference type="Proteomes" id="UP000515162"/>
    </source>
</evidence>
<dbReference type="GO" id="GO:0003700">
    <property type="term" value="F:DNA-binding transcription factor activity"/>
    <property type="evidence" value="ECO:0007669"/>
    <property type="project" value="InterPro"/>
</dbReference>
<evidence type="ECO:0000256" key="1">
    <source>
        <dbReference type="ARBA" id="ARBA00004123"/>
    </source>
</evidence>
<evidence type="ECO:0000256" key="2">
    <source>
        <dbReference type="ARBA" id="ARBA00005713"/>
    </source>
</evidence>
<dbReference type="Proteomes" id="UP000515162">
    <property type="component" value="Chromosome 2L"/>
</dbReference>
<keyword evidence="6" id="KW-0539">Nucleus</keyword>
<feature type="domain" description="Nuclear respiratory factor 1 NLS/DNA-binding dimerisation" evidence="8">
    <location>
        <begin position="14"/>
        <end position="117"/>
    </location>
</feature>
<dbReference type="CTD" id="34362"/>
<comment type="similarity">
    <text evidence="2">Belongs to the NRF1/Ewg family.</text>
</comment>
<name>A0A6P8KFJ4_DROMA</name>
<keyword evidence="9" id="KW-1185">Reference proteome</keyword>
<dbReference type="GO" id="GO:0003677">
    <property type="term" value="F:DNA binding"/>
    <property type="evidence" value="ECO:0007669"/>
    <property type="project" value="UniProtKB-KW"/>
</dbReference>
<dbReference type="InterPro" id="IPR019525">
    <property type="entry name" value="Nrf1_NLS/DNA-bd_dimer"/>
</dbReference>